<keyword evidence="12" id="KW-1185">Reference proteome</keyword>
<dbReference type="SUPFAM" id="SSF53597">
    <property type="entry name" value="Dihydrofolate reductase-like"/>
    <property type="match status" value="1"/>
</dbReference>
<dbReference type="Pfam" id="PF01872">
    <property type="entry name" value="RibD_C"/>
    <property type="match status" value="1"/>
</dbReference>
<gene>
    <name evidence="11" type="ORF">DL762_002345</name>
</gene>
<evidence type="ECO:0000256" key="7">
    <source>
        <dbReference type="ARBA" id="ARBA00031630"/>
    </source>
</evidence>
<comment type="catalytic activity">
    <reaction evidence="9">
        <text>2,5-diamino-6-(1-D-ribitylamino)pyrimidin-4(3H)-one 5'-phosphate + NADP(+) = 2,5-diamino-6-(1-D-ribosylamino)pyrimidin-4(3H)-one 5'-phosphate + NADPH + H(+)</text>
        <dbReference type="Rhea" id="RHEA:27278"/>
        <dbReference type="ChEBI" id="CHEBI:15378"/>
        <dbReference type="ChEBI" id="CHEBI:57783"/>
        <dbReference type="ChEBI" id="CHEBI:58349"/>
        <dbReference type="ChEBI" id="CHEBI:58890"/>
        <dbReference type="ChEBI" id="CHEBI:59545"/>
        <dbReference type="EC" id="1.1.1.302"/>
    </reaction>
</comment>
<organism evidence="11 12">
    <name type="scientific">Monosporascus cannonballus</name>
    <dbReference type="NCBI Taxonomy" id="155416"/>
    <lineage>
        <taxon>Eukaryota</taxon>
        <taxon>Fungi</taxon>
        <taxon>Dikarya</taxon>
        <taxon>Ascomycota</taxon>
        <taxon>Pezizomycotina</taxon>
        <taxon>Sordariomycetes</taxon>
        <taxon>Xylariomycetidae</taxon>
        <taxon>Xylariales</taxon>
        <taxon>Xylariales incertae sedis</taxon>
        <taxon>Monosporascus</taxon>
    </lineage>
</organism>
<comment type="function">
    <text evidence="1">Catalyzes an early step in riboflavin biosynthesis, the NADPH-dependent reduction of the ribose side chain of 2,5-diamino-6-ribosylamino-4(3H)-pyrimidinone 5'-phosphate, yielding 2,5-diamino-6-ribitylamino-4(3H)-pyrimidinone 5'-phosphate.</text>
</comment>
<feature type="domain" description="Bacterial bifunctional deaminase-reductase C-terminal" evidence="10">
    <location>
        <begin position="4"/>
        <end position="169"/>
    </location>
</feature>
<evidence type="ECO:0000256" key="2">
    <source>
        <dbReference type="ARBA" id="ARBA00009723"/>
    </source>
</evidence>
<evidence type="ECO:0000256" key="8">
    <source>
        <dbReference type="ARBA" id="ARBA00047550"/>
    </source>
</evidence>
<reference evidence="11 12" key="1">
    <citation type="submission" date="2018-06" db="EMBL/GenBank/DDBJ databases">
        <title>Complete Genomes of Monosporascus.</title>
        <authorList>
            <person name="Robinson A.J."/>
            <person name="Natvig D.O."/>
        </authorList>
    </citation>
    <scope>NUCLEOTIDE SEQUENCE [LARGE SCALE GENOMIC DNA]</scope>
    <source>
        <strain evidence="11 12">CBS 609.92</strain>
    </source>
</reference>
<keyword evidence="5" id="KW-0686">Riboflavin biosynthesis</keyword>
<accession>A0ABY0HDT2</accession>
<comment type="caution">
    <text evidence="11">The sequence shown here is derived from an EMBL/GenBank/DDBJ whole genome shotgun (WGS) entry which is preliminary data.</text>
</comment>
<protein>
    <recommendedName>
        <fullName evidence="4">2,5-diamino-6-ribosylamino-4(3H)-pyrimidinone 5'-phosphate reductase</fullName>
        <ecNumber evidence="3">1.1.1.302</ecNumber>
    </recommendedName>
    <alternativeName>
        <fullName evidence="7">2,5-diamino-6-(5-phospho-D-ribosylamino)pyrimidin-4(3H)-one reductase</fullName>
    </alternativeName>
    <alternativeName>
        <fullName evidence="6">2,5-diamino-6-ribitylamino-4(3H)-pyrimidinone 5'-phosphate synthase</fullName>
    </alternativeName>
</protein>
<evidence type="ECO:0000313" key="11">
    <source>
        <dbReference type="EMBL" id="RYO91178.1"/>
    </source>
</evidence>
<evidence type="ECO:0000256" key="4">
    <source>
        <dbReference type="ARBA" id="ARBA00015035"/>
    </source>
</evidence>
<dbReference type="Proteomes" id="UP000294003">
    <property type="component" value="Unassembled WGS sequence"/>
</dbReference>
<evidence type="ECO:0000256" key="1">
    <source>
        <dbReference type="ARBA" id="ARBA00003555"/>
    </source>
</evidence>
<dbReference type="EC" id="1.1.1.302" evidence="3"/>
<evidence type="ECO:0000256" key="3">
    <source>
        <dbReference type="ARBA" id="ARBA00012851"/>
    </source>
</evidence>
<dbReference type="Gene3D" id="3.40.430.10">
    <property type="entry name" value="Dihydrofolate Reductase, subunit A"/>
    <property type="match status" value="1"/>
</dbReference>
<comment type="catalytic activity">
    <reaction evidence="8">
        <text>2,5-diamino-6-(1-D-ribitylamino)pyrimidin-4(3H)-one 5'-phosphate + NAD(+) = 2,5-diamino-6-(1-D-ribosylamino)pyrimidin-4(3H)-one 5'-phosphate + NADH + H(+)</text>
        <dbReference type="Rhea" id="RHEA:27274"/>
        <dbReference type="ChEBI" id="CHEBI:15378"/>
        <dbReference type="ChEBI" id="CHEBI:57540"/>
        <dbReference type="ChEBI" id="CHEBI:57945"/>
        <dbReference type="ChEBI" id="CHEBI:58890"/>
        <dbReference type="ChEBI" id="CHEBI:59545"/>
        <dbReference type="EC" id="1.1.1.302"/>
    </reaction>
</comment>
<dbReference type="InterPro" id="IPR050765">
    <property type="entry name" value="Riboflavin_Biosynth_HTPR"/>
</dbReference>
<proteinExistence type="inferred from homology"/>
<dbReference type="PANTHER" id="PTHR38011">
    <property type="entry name" value="DIHYDROFOLATE REDUCTASE FAMILY PROTEIN (AFU_ORTHOLOGUE AFUA_8G06820)"/>
    <property type="match status" value="1"/>
</dbReference>
<dbReference type="EMBL" id="QJNS01000044">
    <property type="protein sequence ID" value="RYO91178.1"/>
    <property type="molecule type" value="Genomic_DNA"/>
</dbReference>
<name>A0ABY0HDT2_9PEZI</name>
<sequence>MGRVRYNVAASLDGYIASPDGSTDWIVEDPTIDFAELYAQFDSFIMGRKTWETLLGFGDQNPLRDVRGVEISVASTTLDGNLPENRNVTLLRNEGEILQWVRSRKEQGNGKDLWVYGGGAICEILLRAGLVETVEVAIMPVLIGTGTKLIEARDGRSPNWRLSLQDAKILKSGIVMSRYLVLYD</sequence>
<evidence type="ECO:0000259" key="10">
    <source>
        <dbReference type="Pfam" id="PF01872"/>
    </source>
</evidence>
<comment type="similarity">
    <text evidence="2">Belongs to the HTP reductase family.</text>
</comment>
<evidence type="ECO:0000313" key="12">
    <source>
        <dbReference type="Proteomes" id="UP000294003"/>
    </source>
</evidence>
<evidence type="ECO:0000256" key="9">
    <source>
        <dbReference type="ARBA" id="ARBA00049020"/>
    </source>
</evidence>
<evidence type="ECO:0000256" key="5">
    <source>
        <dbReference type="ARBA" id="ARBA00022619"/>
    </source>
</evidence>
<dbReference type="InterPro" id="IPR002734">
    <property type="entry name" value="RibDG_C"/>
</dbReference>
<dbReference type="InterPro" id="IPR024072">
    <property type="entry name" value="DHFR-like_dom_sf"/>
</dbReference>
<evidence type="ECO:0000256" key="6">
    <source>
        <dbReference type="ARBA" id="ARBA00030073"/>
    </source>
</evidence>
<dbReference type="PANTHER" id="PTHR38011:SF11">
    <property type="entry name" value="2,5-DIAMINO-6-RIBOSYLAMINO-4(3H)-PYRIMIDINONE 5'-PHOSPHATE REDUCTASE"/>
    <property type="match status" value="1"/>
</dbReference>